<dbReference type="GeneID" id="94831147"/>
<keyword evidence="5" id="KW-0732">Signal</keyword>
<accession>A0A1J4J0L7</accession>
<proteinExistence type="inferred from homology"/>
<dbReference type="GO" id="GO:0017110">
    <property type="term" value="F:nucleoside diphosphate phosphatase activity"/>
    <property type="evidence" value="ECO:0007669"/>
    <property type="project" value="TreeGrafter"/>
</dbReference>
<evidence type="ECO:0008006" key="8">
    <source>
        <dbReference type="Google" id="ProtNLM"/>
    </source>
</evidence>
<keyword evidence="4" id="KW-1133">Transmembrane helix</keyword>
<protein>
    <recommendedName>
        <fullName evidence="8">GDA1/CD39 family protein</fullName>
    </recommendedName>
</protein>
<evidence type="ECO:0000256" key="4">
    <source>
        <dbReference type="SAM" id="Phobius"/>
    </source>
</evidence>
<dbReference type="GO" id="GO:0009134">
    <property type="term" value="P:nucleoside diphosphate catabolic process"/>
    <property type="evidence" value="ECO:0007669"/>
    <property type="project" value="TreeGrafter"/>
</dbReference>
<feature type="active site" description="Proton acceptor" evidence="3">
    <location>
        <position position="138"/>
    </location>
</feature>
<dbReference type="EMBL" id="MLAK01001448">
    <property type="protein sequence ID" value="OHS92946.1"/>
    <property type="molecule type" value="Genomic_DNA"/>
</dbReference>
<keyword evidence="2" id="KW-0378">Hydrolase</keyword>
<dbReference type="Gene3D" id="3.30.420.150">
    <property type="entry name" value="Exopolyphosphatase. Domain 2"/>
    <property type="match status" value="1"/>
</dbReference>
<dbReference type="RefSeq" id="XP_068346083.1">
    <property type="nucleotide sequence ID" value="XM_068496443.1"/>
</dbReference>
<keyword evidence="7" id="KW-1185">Reference proteome</keyword>
<feature type="transmembrane region" description="Helical" evidence="4">
    <location>
        <begin position="396"/>
        <end position="422"/>
    </location>
</feature>
<dbReference type="InterPro" id="IPR000407">
    <property type="entry name" value="GDA1_CD39_NTPase"/>
</dbReference>
<gene>
    <name evidence="6" type="ORF">TRFO_12123</name>
</gene>
<organism evidence="6 7">
    <name type="scientific">Tritrichomonas foetus</name>
    <dbReference type="NCBI Taxonomy" id="1144522"/>
    <lineage>
        <taxon>Eukaryota</taxon>
        <taxon>Metamonada</taxon>
        <taxon>Parabasalia</taxon>
        <taxon>Tritrichomonadida</taxon>
        <taxon>Tritrichomonadidae</taxon>
        <taxon>Tritrichomonas</taxon>
    </lineage>
</organism>
<keyword evidence="4" id="KW-0472">Membrane</keyword>
<dbReference type="PANTHER" id="PTHR11782:SF83">
    <property type="entry name" value="GUANOSINE-DIPHOSPHATASE"/>
    <property type="match status" value="1"/>
</dbReference>
<dbReference type="PANTHER" id="PTHR11782">
    <property type="entry name" value="ADENOSINE/GUANOSINE DIPHOSPHATASE"/>
    <property type="match status" value="1"/>
</dbReference>
<evidence type="ECO:0000256" key="2">
    <source>
        <dbReference type="ARBA" id="ARBA00022801"/>
    </source>
</evidence>
<comment type="caution">
    <text evidence="6">The sequence shown here is derived from an EMBL/GenBank/DDBJ whole genome shotgun (WGS) entry which is preliminary data.</text>
</comment>
<dbReference type="Proteomes" id="UP000179807">
    <property type="component" value="Unassembled WGS sequence"/>
</dbReference>
<comment type="similarity">
    <text evidence="1">Belongs to the GDA1/CD39 NTPase family.</text>
</comment>
<reference evidence="6" key="1">
    <citation type="submission" date="2016-10" db="EMBL/GenBank/DDBJ databases">
        <authorList>
            <person name="Benchimol M."/>
            <person name="Almeida L.G."/>
            <person name="Vasconcelos A.T."/>
            <person name="Perreira-Neves A."/>
            <person name="Rosa I.A."/>
            <person name="Tasca T."/>
            <person name="Bogo M.R."/>
            <person name="de Souza W."/>
        </authorList>
    </citation>
    <scope>NUCLEOTIDE SEQUENCE [LARGE SCALE GENOMIC DNA]</scope>
    <source>
        <strain evidence="6">K</strain>
    </source>
</reference>
<sequence>MILFLLSIKYSLIIDAGSTATRIASYYWDETIESSEVKVFENPNNSKPKSINIPLSNAIHDVNAIPRIFSAMLDWAKAQIPPDAYKDTTIDVYGTSSMRQLTASEQRTIMKSVRAYLQDDGTFSMDDFACRVLSTTEESSFLWVALNTLLGTIDTQPRKIASLEIASQNAAFGVNIDSTKNIKQWVSSIIFPTESFEIFVPVYEGLGVDEIILNHTVSLASAAGKSQISSPCFLKGYTGNILHFTVTGEGNYEKCYEDLSENPLIKSKCPATDCMFNGVPRVPYDILYGLSTLYYTRTFFGLDERAKVSEYVAKGKEYCSKDFSTVQSQYPDNEYISRYCIYVAFMTNFLQRGLGVTDATDLRVTDSINGQPISYTLGIVLAQQKKMEYAQNPLKWYELLVVILFFAIFVGIIIVIIVCCCLSNKKKKAKENEILLLQYQWEESDSSYQRAKEDGEDDIEAAVQKTPDQKIADNMNKAVAGFGKAKLEIKTKENEIAPAMQEMAQAIAPSNVLNGNIQQVRSESDKVQTNMKDGFTKMGDVQLTKPELADEKASNVMKDLGDNFNNIQLEKPYDNPNSMPNVMKAAADGFNHDLKTPDQLGDL</sequence>
<dbReference type="Gene3D" id="3.30.420.40">
    <property type="match status" value="1"/>
</dbReference>
<evidence type="ECO:0000256" key="5">
    <source>
        <dbReference type="SAM" id="SignalP"/>
    </source>
</evidence>
<dbReference type="VEuPathDB" id="TrichDB:TRFO_12123"/>
<keyword evidence="4" id="KW-0812">Transmembrane</keyword>
<evidence type="ECO:0000256" key="3">
    <source>
        <dbReference type="PIRSR" id="PIRSR600407-1"/>
    </source>
</evidence>
<dbReference type="GO" id="GO:0016020">
    <property type="term" value="C:membrane"/>
    <property type="evidence" value="ECO:0007669"/>
    <property type="project" value="TreeGrafter"/>
</dbReference>
<evidence type="ECO:0000313" key="7">
    <source>
        <dbReference type="Proteomes" id="UP000179807"/>
    </source>
</evidence>
<dbReference type="CDD" id="cd24003">
    <property type="entry name" value="ASKHA_NBD_GDA1_CD39_NTPase"/>
    <property type="match status" value="1"/>
</dbReference>
<name>A0A1J4J0L7_9EUKA</name>
<evidence type="ECO:0000313" key="6">
    <source>
        <dbReference type="EMBL" id="OHS92946.1"/>
    </source>
</evidence>
<dbReference type="Pfam" id="PF01150">
    <property type="entry name" value="GDA1_CD39"/>
    <property type="match status" value="1"/>
</dbReference>
<feature type="chain" id="PRO_5012543209" description="GDA1/CD39 family protein" evidence="5">
    <location>
        <begin position="21"/>
        <end position="603"/>
    </location>
</feature>
<evidence type="ECO:0000256" key="1">
    <source>
        <dbReference type="ARBA" id="ARBA00009283"/>
    </source>
</evidence>
<dbReference type="AlphaFoldDB" id="A0A1J4J0L7"/>
<feature type="signal peptide" evidence="5">
    <location>
        <begin position="1"/>
        <end position="20"/>
    </location>
</feature>
<dbReference type="OrthoDB" id="6372431at2759"/>